<keyword evidence="5" id="KW-0732">Signal</keyword>
<feature type="chain" id="PRO_5009294896" evidence="5">
    <location>
        <begin position="20"/>
        <end position="341"/>
    </location>
</feature>
<accession>A0A1H6CIX4</accession>
<gene>
    <name evidence="7" type="ORF">SAMN05421877_11620</name>
</gene>
<keyword evidence="2 4" id="KW-0472">Membrane</keyword>
<feature type="signal peptide" evidence="5">
    <location>
        <begin position="1"/>
        <end position="19"/>
    </location>
</feature>
<dbReference type="InterPro" id="IPR006665">
    <property type="entry name" value="OmpA-like"/>
</dbReference>
<dbReference type="Proteomes" id="UP000236731">
    <property type="component" value="Unassembled WGS sequence"/>
</dbReference>
<dbReference type="OrthoDB" id="9792021at2"/>
<evidence type="ECO:0000259" key="6">
    <source>
        <dbReference type="PROSITE" id="PS51123"/>
    </source>
</evidence>
<evidence type="ECO:0000313" key="7">
    <source>
        <dbReference type="EMBL" id="SEG72941.1"/>
    </source>
</evidence>
<dbReference type="EMBL" id="FNUT01000016">
    <property type="protein sequence ID" value="SEG72941.1"/>
    <property type="molecule type" value="Genomic_DNA"/>
</dbReference>
<dbReference type="AlphaFoldDB" id="A0A1H6CIX4"/>
<dbReference type="PANTHER" id="PTHR30329">
    <property type="entry name" value="STATOR ELEMENT OF FLAGELLAR MOTOR COMPLEX"/>
    <property type="match status" value="1"/>
</dbReference>
<keyword evidence="3" id="KW-0998">Cell outer membrane</keyword>
<dbReference type="InterPro" id="IPR006664">
    <property type="entry name" value="OMP_bac"/>
</dbReference>
<evidence type="ECO:0000256" key="2">
    <source>
        <dbReference type="ARBA" id="ARBA00023136"/>
    </source>
</evidence>
<dbReference type="SUPFAM" id="SSF103088">
    <property type="entry name" value="OmpA-like"/>
    <property type="match status" value="1"/>
</dbReference>
<keyword evidence="8" id="KW-1185">Reference proteome</keyword>
<dbReference type="InterPro" id="IPR050330">
    <property type="entry name" value="Bact_OuterMem_StrucFunc"/>
</dbReference>
<comment type="subcellular location">
    <subcellularLocation>
        <location evidence="1">Cell outer membrane</location>
    </subcellularLocation>
</comment>
<dbReference type="GO" id="GO:0009279">
    <property type="term" value="C:cell outer membrane"/>
    <property type="evidence" value="ECO:0007669"/>
    <property type="project" value="UniProtKB-SubCell"/>
</dbReference>
<dbReference type="InterPro" id="IPR036737">
    <property type="entry name" value="OmpA-like_sf"/>
</dbReference>
<sequence>MKKNTLFFGVLPAFLMLNACNNAEKKDEGKNDTVVVVTDTVATTVPGNAATFDPSSLPVATADLGEYPYFALPDWVSDDTGYGYDKKSDFGKLEIYTKDGFIPVEGKVFIKGYQMTNGGQRADWDEYRFVKSFSKHFESLGATKLFEGEVPDDAIEGLNKANNRDNYYYEFGTSSHDNLVTYGVQKDNKPIYFAISSNSAGGAIYVIEAEPFQQTIGIIKADKIEKDLAESGKSILYINFDTDKATLKTEGKDAINEIAKVLQKNKDLKLDVNGYTDNVGDADHNLQLSKDRANAVVASLIQGGIDKTRLAAKGFGANDFIADNSTEAGKEQNRRVELVKK</sequence>
<feature type="domain" description="OmpA-like" evidence="6">
    <location>
        <begin position="227"/>
        <end position="341"/>
    </location>
</feature>
<dbReference type="PROSITE" id="PS51123">
    <property type="entry name" value="OMPA_2"/>
    <property type="match status" value="1"/>
</dbReference>
<dbReference type="PRINTS" id="PR01021">
    <property type="entry name" value="OMPADOMAIN"/>
</dbReference>
<evidence type="ECO:0000313" key="8">
    <source>
        <dbReference type="Proteomes" id="UP000236731"/>
    </source>
</evidence>
<reference evidence="8" key="1">
    <citation type="submission" date="2016-10" db="EMBL/GenBank/DDBJ databases">
        <authorList>
            <person name="Varghese N."/>
            <person name="Submissions S."/>
        </authorList>
    </citation>
    <scope>NUCLEOTIDE SEQUENCE [LARGE SCALE GENOMIC DNA]</scope>
    <source>
        <strain evidence="8">DSM 22361</strain>
    </source>
</reference>
<dbReference type="RefSeq" id="WP_103907806.1">
    <property type="nucleotide sequence ID" value="NZ_CP049246.1"/>
</dbReference>
<dbReference type="Pfam" id="PF00691">
    <property type="entry name" value="OmpA"/>
    <property type="match status" value="1"/>
</dbReference>
<evidence type="ECO:0000256" key="1">
    <source>
        <dbReference type="ARBA" id="ARBA00004442"/>
    </source>
</evidence>
<name>A0A1H6CIX4_9SPHI</name>
<evidence type="ECO:0000256" key="3">
    <source>
        <dbReference type="ARBA" id="ARBA00023237"/>
    </source>
</evidence>
<dbReference type="CDD" id="cd07185">
    <property type="entry name" value="OmpA_C-like"/>
    <property type="match status" value="1"/>
</dbReference>
<dbReference type="PANTHER" id="PTHR30329:SF21">
    <property type="entry name" value="LIPOPROTEIN YIAD-RELATED"/>
    <property type="match status" value="1"/>
</dbReference>
<protein>
    <submittedName>
        <fullName evidence="7">OmpA family protein</fullName>
    </submittedName>
</protein>
<proteinExistence type="predicted"/>
<evidence type="ECO:0000256" key="4">
    <source>
        <dbReference type="PROSITE-ProRule" id="PRU00473"/>
    </source>
</evidence>
<evidence type="ECO:0000256" key="5">
    <source>
        <dbReference type="SAM" id="SignalP"/>
    </source>
</evidence>
<dbReference type="Gene3D" id="3.30.1330.60">
    <property type="entry name" value="OmpA-like domain"/>
    <property type="match status" value="1"/>
</dbReference>
<organism evidence="7 8">
    <name type="scientific">Sphingobacterium lactis</name>
    <dbReference type="NCBI Taxonomy" id="797291"/>
    <lineage>
        <taxon>Bacteria</taxon>
        <taxon>Pseudomonadati</taxon>
        <taxon>Bacteroidota</taxon>
        <taxon>Sphingobacteriia</taxon>
        <taxon>Sphingobacteriales</taxon>
        <taxon>Sphingobacteriaceae</taxon>
        <taxon>Sphingobacterium</taxon>
    </lineage>
</organism>